<evidence type="ECO:0000313" key="1">
    <source>
        <dbReference type="EMBL" id="EPQ65518.1"/>
    </source>
</evidence>
<sequence length="165" mass="18738">MITVRQNIDTTTAKDRYEPLNLRLDRPLKMQDVLTSDHVFQTSNTQGRQILAWSQGQLHTFGKDRLSSKWKLLTTYGAETTNVPKICEILRQFHIDHHVATNSIHKDELYSYLYNAEGSIDAGRFSVMAKSLDLAHKLPTVASIPNDQVLIEFPALKSSSGVIKW</sequence>
<dbReference type="AlphaFoldDB" id="A0A061HIV8"/>
<reference evidence="1" key="2">
    <citation type="submission" date="2013-01" db="EMBL/GenBank/DDBJ databases">
        <title>The wheat powdery mildew genome reveals unique evolution of an obligate biotroph.</title>
        <authorList>
            <person name="Oberhaensli S."/>
            <person name="Wicker T."/>
            <person name="Keller B."/>
        </authorList>
    </citation>
    <scope>NUCLEOTIDE SEQUENCE</scope>
    <source>
        <strain evidence="1">96224</strain>
    </source>
</reference>
<organism evidence="2">
    <name type="scientific">Blumeria graminis f. sp. tritici 96224</name>
    <dbReference type="NCBI Taxonomy" id="1268274"/>
    <lineage>
        <taxon>Eukaryota</taxon>
        <taxon>Fungi</taxon>
        <taxon>Dikarya</taxon>
        <taxon>Ascomycota</taxon>
        <taxon>Pezizomycotina</taxon>
        <taxon>Leotiomycetes</taxon>
        <taxon>Erysiphales</taxon>
        <taxon>Erysiphaceae</taxon>
        <taxon>Blumeria</taxon>
    </lineage>
</organism>
<reference evidence="2" key="3">
    <citation type="submission" date="2018-07" db="EMBL/GenBank/DDBJ databases">
        <authorList>
            <person name="Quirk P.G."/>
            <person name="Krulwich T.A."/>
        </authorList>
    </citation>
    <scope>NUCLEOTIDE SEQUENCE</scope>
    <source>
        <strain evidence="2">96224</strain>
    </source>
</reference>
<evidence type="ECO:0000313" key="3">
    <source>
        <dbReference type="Proteomes" id="UP000053110"/>
    </source>
</evidence>
<gene>
    <name evidence="1" type="ORF">BGT96224_E5419B</name>
    <name evidence="2" type="ORF">BGT96224V2_LOCUS2680</name>
</gene>
<evidence type="ECO:0000313" key="2">
    <source>
        <dbReference type="EMBL" id="SUZ09493.1"/>
    </source>
</evidence>
<dbReference type="OrthoDB" id="10396015at2759"/>
<dbReference type="EMBL" id="KE375024">
    <property type="protein sequence ID" value="EPQ65518.1"/>
    <property type="molecule type" value="Genomic_DNA"/>
</dbReference>
<name>A0A061HIV8_BLUGR</name>
<dbReference type="EMBL" id="UIGY01000051">
    <property type="protein sequence ID" value="SUZ09493.1"/>
    <property type="molecule type" value="Genomic_DNA"/>
</dbReference>
<accession>A0A061HIV8</accession>
<dbReference type="Proteomes" id="UP000053110">
    <property type="component" value="Unassembled WGS sequence"/>
</dbReference>
<dbReference type="HOGENOM" id="CLU_1610482_0_0_1"/>
<reference evidence="3" key="1">
    <citation type="journal article" date="2013" name="Nat. Genet.">
        <title>The wheat powdery mildew genome shows the unique evolution of an obligate biotroph.</title>
        <authorList>
            <person name="Wicker T."/>
            <person name="Oberhaensli S."/>
            <person name="Parlange F."/>
            <person name="Buchmann J.P."/>
            <person name="Shatalina M."/>
            <person name="Roffler S."/>
            <person name="Ben-David R."/>
            <person name="Dolezel J."/>
            <person name="Simkova H."/>
            <person name="Schulze-Lefert P."/>
            <person name="Spanu P.D."/>
            <person name="Bruggmann R."/>
            <person name="Amselem J."/>
            <person name="Quesneville H."/>
            <person name="Ver Loren van Themaat E."/>
            <person name="Paape T."/>
            <person name="Shimizu K.K."/>
            <person name="Keller B."/>
        </authorList>
    </citation>
    <scope>NUCLEOTIDE SEQUENCE [LARGE SCALE GENOMIC DNA]</scope>
    <source>
        <strain evidence="3">96224</strain>
    </source>
</reference>
<proteinExistence type="predicted"/>
<protein>
    <submittedName>
        <fullName evidence="2">BgtE-5419</fullName>
    </submittedName>
</protein>